<reference evidence="2" key="1">
    <citation type="submission" date="2015-11" db="EMBL/GenBank/DDBJ databases">
        <title>De novo transcriptome assembly of four potential Pierce s Disease insect vectors from Arizona vineyards.</title>
        <authorList>
            <person name="Tassone E.E."/>
        </authorList>
    </citation>
    <scope>NUCLEOTIDE SEQUENCE</scope>
</reference>
<feature type="signal peptide" evidence="1">
    <location>
        <begin position="1"/>
        <end position="27"/>
    </location>
</feature>
<protein>
    <recommendedName>
        <fullName evidence="3">Lipocalin/cytosolic fatty-acid binding domain-containing protein</fullName>
    </recommendedName>
</protein>
<dbReference type="AlphaFoldDB" id="A0A1B6ML47"/>
<evidence type="ECO:0000313" key="2">
    <source>
        <dbReference type="EMBL" id="JAT36680.1"/>
    </source>
</evidence>
<accession>A0A1B6ML47</accession>
<sequence>MQLSCNMRSSLLLLTGLASVFLHCGEAAKCDPKIEAAIYELAHGNVPKDILKTERCIGKSVIVATTAYFYPNDTRCVYSFYVDSTIFVGIVNNYGSTVVHKLEFVEHNGYLYSIEVKNKVYYVYRKHGISALYICETEGSEGPPVGLVKARARGHNDKYIEEAIYSLQCIGVNTTVHYPHNCC</sequence>
<dbReference type="EMBL" id="GEBQ01003297">
    <property type="protein sequence ID" value="JAT36680.1"/>
    <property type="molecule type" value="Transcribed_RNA"/>
</dbReference>
<evidence type="ECO:0008006" key="3">
    <source>
        <dbReference type="Google" id="ProtNLM"/>
    </source>
</evidence>
<name>A0A1B6ML47_9HEMI</name>
<gene>
    <name evidence="2" type="ORF">g.21844</name>
</gene>
<evidence type="ECO:0000256" key="1">
    <source>
        <dbReference type="SAM" id="SignalP"/>
    </source>
</evidence>
<feature type="chain" id="PRO_5008588329" description="Lipocalin/cytosolic fatty-acid binding domain-containing protein" evidence="1">
    <location>
        <begin position="28"/>
        <end position="183"/>
    </location>
</feature>
<proteinExistence type="predicted"/>
<keyword evidence="1" id="KW-0732">Signal</keyword>
<organism evidence="2">
    <name type="scientific">Graphocephala atropunctata</name>
    <dbReference type="NCBI Taxonomy" id="36148"/>
    <lineage>
        <taxon>Eukaryota</taxon>
        <taxon>Metazoa</taxon>
        <taxon>Ecdysozoa</taxon>
        <taxon>Arthropoda</taxon>
        <taxon>Hexapoda</taxon>
        <taxon>Insecta</taxon>
        <taxon>Pterygota</taxon>
        <taxon>Neoptera</taxon>
        <taxon>Paraneoptera</taxon>
        <taxon>Hemiptera</taxon>
        <taxon>Auchenorrhyncha</taxon>
        <taxon>Membracoidea</taxon>
        <taxon>Cicadellidae</taxon>
        <taxon>Cicadellinae</taxon>
        <taxon>Cicadellini</taxon>
        <taxon>Graphocephala</taxon>
    </lineage>
</organism>